<keyword evidence="8" id="KW-1185">Reference proteome</keyword>
<dbReference type="InterPro" id="IPR044861">
    <property type="entry name" value="IPNS-like_FE2OG_OXY"/>
</dbReference>
<evidence type="ECO:0000259" key="6">
    <source>
        <dbReference type="PROSITE" id="PS51471"/>
    </source>
</evidence>
<dbReference type="PANTHER" id="PTHR10209">
    <property type="entry name" value="OXIDOREDUCTASE, 2OG-FE II OXYGENASE FAMILY PROTEIN"/>
    <property type="match status" value="1"/>
</dbReference>
<keyword evidence="4 5" id="KW-0408">Iron</keyword>
<dbReference type="PROSITE" id="PS51471">
    <property type="entry name" value="FE2OG_OXY"/>
    <property type="match status" value="1"/>
</dbReference>
<evidence type="ECO:0000313" key="7">
    <source>
        <dbReference type="EMBL" id="KAK6940696.1"/>
    </source>
</evidence>
<evidence type="ECO:0000256" key="4">
    <source>
        <dbReference type="ARBA" id="ARBA00023004"/>
    </source>
</evidence>
<dbReference type="InterPro" id="IPR005123">
    <property type="entry name" value="Oxoglu/Fe-dep_dioxygenase_dom"/>
</dbReference>
<dbReference type="EMBL" id="JBAMMX010000005">
    <property type="protein sequence ID" value="KAK6940696.1"/>
    <property type="molecule type" value="Genomic_DNA"/>
</dbReference>
<reference evidence="7 8" key="1">
    <citation type="submission" date="2023-12" db="EMBL/GenBank/DDBJ databases">
        <title>A high-quality genome assembly for Dillenia turbinata (Dilleniales).</title>
        <authorList>
            <person name="Chanderbali A."/>
        </authorList>
    </citation>
    <scope>NUCLEOTIDE SEQUENCE [LARGE SCALE GENOMIC DNA]</scope>
    <source>
        <strain evidence="7">LSX21</strain>
        <tissue evidence="7">Leaf</tissue>
    </source>
</reference>
<evidence type="ECO:0000256" key="5">
    <source>
        <dbReference type="RuleBase" id="RU003682"/>
    </source>
</evidence>
<dbReference type="Proteomes" id="UP001370490">
    <property type="component" value="Unassembled WGS sequence"/>
</dbReference>
<dbReference type="InterPro" id="IPR026992">
    <property type="entry name" value="DIOX_N"/>
</dbReference>
<organism evidence="7 8">
    <name type="scientific">Dillenia turbinata</name>
    <dbReference type="NCBI Taxonomy" id="194707"/>
    <lineage>
        <taxon>Eukaryota</taxon>
        <taxon>Viridiplantae</taxon>
        <taxon>Streptophyta</taxon>
        <taxon>Embryophyta</taxon>
        <taxon>Tracheophyta</taxon>
        <taxon>Spermatophyta</taxon>
        <taxon>Magnoliopsida</taxon>
        <taxon>eudicotyledons</taxon>
        <taxon>Gunneridae</taxon>
        <taxon>Pentapetalae</taxon>
        <taxon>Dilleniales</taxon>
        <taxon>Dilleniaceae</taxon>
        <taxon>Dillenia</taxon>
    </lineage>
</organism>
<dbReference type="Gene3D" id="2.60.120.330">
    <property type="entry name" value="B-lactam Antibiotic, Isopenicillin N Synthase, Chain"/>
    <property type="match status" value="1"/>
</dbReference>
<dbReference type="PANTHER" id="PTHR10209:SF714">
    <property type="entry name" value="1-AMINOCYCLOPROPANE-1-CARBOXYLATE OXIDASE HOMOLOG 11-RELATED"/>
    <property type="match status" value="1"/>
</dbReference>
<dbReference type="GO" id="GO:0046872">
    <property type="term" value="F:metal ion binding"/>
    <property type="evidence" value="ECO:0007669"/>
    <property type="project" value="UniProtKB-KW"/>
</dbReference>
<proteinExistence type="inferred from homology"/>
<dbReference type="Pfam" id="PF03171">
    <property type="entry name" value="2OG-FeII_Oxy"/>
    <property type="match status" value="1"/>
</dbReference>
<keyword evidence="3 5" id="KW-0560">Oxidoreductase</keyword>
<dbReference type="Pfam" id="PF14226">
    <property type="entry name" value="DIOX_N"/>
    <property type="match status" value="1"/>
</dbReference>
<dbReference type="AlphaFoldDB" id="A0AAN8ZK00"/>
<sequence length="371" mass="42072">MELLPMAEEHLIRPETDYDRAKEVKKFDNTKAGVKGLVDSGVTNIPRFFVHPPESLQDSPFDIQGMNLSVPIIDLGGSQSGRRKEIAEEIREASETWGFFQVVNHGIPVSIMDEMIHGIRRFHELSKEEKMMWYSRDFYQRVRYYCNGDLLIAKAANWRDSIACEYRDDKLDPEAIPQVCRKSTSEYMEHVLGLRDMLCELLSEALGLRSDYLASLECMKTESLVCHYYPACPEPEMTLGATKHCDPSLITILLQDNIGGLQVLHHNNWVDVSPVKGALVVNIGEFMQLITNDKFKSVEHRVLAGSVGPRISAACFFYPSTRNKLKPYGPIKELLSKVNPPLYKDTSHNEYMGYFASKGLDGTSALCHFKL</sequence>
<keyword evidence="2 5" id="KW-0479">Metal-binding</keyword>
<protein>
    <submittedName>
        <fullName evidence="7">Isopenicillin N synthase-like, Fe(2+) 2OG dioxygenase domain</fullName>
    </submittedName>
</protein>
<evidence type="ECO:0000256" key="2">
    <source>
        <dbReference type="ARBA" id="ARBA00022723"/>
    </source>
</evidence>
<dbReference type="InterPro" id="IPR027443">
    <property type="entry name" value="IPNS-like_sf"/>
</dbReference>
<evidence type="ECO:0000256" key="1">
    <source>
        <dbReference type="ARBA" id="ARBA00008056"/>
    </source>
</evidence>
<evidence type="ECO:0000313" key="8">
    <source>
        <dbReference type="Proteomes" id="UP001370490"/>
    </source>
</evidence>
<accession>A0AAN8ZK00</accession>
<name>A0AAN8ZK00_9MAGN</name>
<dbReference type="FunFam" id="2.60.120.330:FF:000005">
    <property type="entry name" value="1-aminocyclopropane-1-carboxylate oxidase homolog 1"/>
    <property type="match status" value="1"/>
</dbReference>
<dbReference type="GO" id="GO:0051213">
    <property type="term" value="F:dioxygenase activity"/>
    <property type="evidence" value="ECO:0007669"/>
    <property type="project" value="UniProtKB-KW"/>
</dbReference>
<gene>
    <name evidence="7" type="ORF">RJ641_030227</name>
</gene>
<feature type="domain" description="Fe2OG dioxygenase" evidence="6">
    <location>
        <begin position="220"/>
        <end position="319"/>
    </location>
</feature>
<comment type="caution">
    <text evidence="7">The sequence shown here is derived from an EMBL/GenBank/DDBJ whole genome shotgun (WGS) entry which is preliminary data.</text>
</comment>
<comment type="similarity">
    <text evidence="1 5">Belongs to the iron/ascorbate-dependent oxidoreductase family.</text>
</comment>
<keyword evidence="7" id="KW-0223">Dioxygenase</keyword>
<evidence type="ECO:0000256" key="3">
    <source>
        <dbReference type="ARBA" id="ARBA00023002"/>
    </source>
</evidence>
<dbReference type="SUPFAM" id="SSF51197">
    <property type="entry name" value="Clavaminate synthase-like"/>
    <property type="match status" value="1"/>
</dbReference>